<dbReference type="InterPro" id="IPR019179">
    <property type="entry name" value="CC149"/>
</dbReference>
<dbReference type="Pfam" id="PF09789">
    <property type="entry name" value="CC149"/>
    <property type="match status" value="1"/>
</dbReference>
<evidence type="ECO:0000256" key="4">
    <source>
        <dbReference type="SAM" id="MobiDB-lite"/>
    </source>
</evidence>
<evidence type="ECO:0000313" key="5">
    <source>
        <dbReference type="Ensembl" id="ENSGACP00000058456.1"/>
    </source>
</evidence>
<accession>A0AAQ4R485</accession>
<dbReference type="PANTHER" id="PTHR21682">
    <property type="entry name" value="COILED-COIL DOMAIN-CONTAINING PROTEIN 149"/>
    <property type="match status" value="1"/>
</dbReference>
<organism evidence="5 6">
    <name type="scientific">Gasterosteus aculeatus aculeatus</name>
    <name type="common">three-spined stickleback</name>
    <dbReference type="NCBI Taxonomy" id="481459"/>
    <lineage>
        <taxon>Eukaryota</taxon>
        <taxon>Metazoa</taxon>
        <taxon>Chordata</taxon>
        <taxon>Craniata</taxon>
        <taxon>Vertebrata</taxon>
        <taxon>Euteleostomi</taxon>
        <taxon>Actinopterygii</taxon>
        <taxon>Neopterygii</taxon>
        <taxon>Teleostei</taxon>
        <taxon>Neoteleostei</taxon>
        <taxon>Acanthomorphata</taxon>
        <taxon>Eupercaria</taxon>
        <taxon>Perciformes</taxon>
        <taxon>Cottioidei</taxon>
        <taxon>Gasterosteales</taxon>
        <taxon>Gasterosteidae</taxon>
        <taxon>Gasterosteus</taxon>
    </lineage>
</organism>
<evidence type="ECO:0000256" key="3">
    <source>
        <dbReference type="SAM" id="Coils"/>
    </source>
</evidence>
<dbReference type="Proteomes" id="UP000007635">
    <property type="component" value="Chromosome IX"/>
</dbReference>
<evidence type="ECO:0000256" key="1">
    <source>
        <dbReference type="ARBA" id="ARBA00005872"/>
    </source>
</evidence>
<reference evidence="5" key="3">
    <citation type="submission" date="2025-09" db="UniProtKB">
        <authorList>
            <consortium name="Ensembl"/>
        </authorList>
    </citation>
    <scope>IDENTIFICATION</scope>
</reference>
<feature type="region of interest" description="Disordered" evidence="4">
    <location>
        <begin position="505"/>
        <end position="530"/>
    </location>
</feature>
<reference evidence="5 6" key="1">
    <citation type="journal article" date="2021" name="G3 (Bethesda)">
        <title>Improved contiguity of the threespine stickleback genome using long-read sequencing.</title>
        <authorList>
            <person name="Nath S."/>
            <person name="Shaw D.E."/>
            <person name="White M.A."/>
        </authorList>
    </citation>
    <scope>NUCLEOTIDE SEQUENCE [LARGE SCALE GENOMIC DNA]</scope>
    <source>
        <strain evidence="5 6">Lake Benthic</strain>
    </source>
</reference>
<feature type="coiled-coil region" evidence="3">
    <location>
        <begin position="54"/>
        <end position="143"/>
    </location>
</feature>
<comment type="similarity">
    <text evidence="1">Belongs to the CCDC149 family.</text>
</comment>
<dbReference type="AlphaFoldDB" id="A0AAQ4R485"/>
<feature type="region of interest" description="Disordered" evidence="4">
    <location>
        <begin position="362"/>
        <end position="485"/>
    </location>
</feature>
<keyword evidence="6" id="KW-1185">Reference proteome</keyword>
<dbReference type="Ensembl" id="ENSGACT00000084875.1">
    <property type="protein sequence ID" value="ENSGACP00000058456.1"/>
    <property type="gene ID" value="ENSGACG00000017841.2"/>
</dbReference>
<name>A0AAQ4R485_GASAC</name>
<feature type="compositionally biased region" description="Basic and acidic residues" evidence="4">
    <location>
        <begin position="449"/>
        <end position="462"/>
    </location>
</feature>
<protein>
    <submittedName>
        <fullName evidence="5">Coiled-coil domain containing 149</fullName>
    </submittedName>
</protein>
<keyword evidence="2 3" id="KW-0175">Coiled coil</keyword>
<reference evidence="5" key="2">
    <citation type="submission" date="2025-08" db="UniProtKB">
        <authorList>
            <consortium name="Ensembl"/>
        </authorList>
    </citation>
    <scope>IDENTIFICATION</scope>
</reference>
<evidence type="ECO:0000313" key="6">
    <source>
        <dbReference type="Proteomes" id="UP000007635"/>
    </source>
</evidence>
<evidence type="ECO:0000256" key="2">
    <source>
        <dbReference type="ARBA" id="ARBA00023054"/>
    </source>
</evidence>
<dbReference type="PANTHER" id="PTHR21682:SF2">
    <property type="entry name" value="COILED-COIL DOMAIN-CONTAINING PROTEIN 149"/>
    <property type="match status" value="1"/>
</dbReference>
<proteinExistence type="inferred from homology"/>
<sequence length="530" mass="58682">MANQLRERHQGLKKKYRELIDGDPSLPPEKRNQVNLAQLLRDSREKSCQLSDEVKELKQRLVEAQGDNKLLRMTITKQRLGDEEVGTRHFPAHEREDLVKQLERAGEQNEVLEQSAKSLTDELQDVRAERDVFQQKAHRLNVEMNHILGNDEIRMLDVDALCMENRYLHERFCQLQEEVSLLKANLVKYKSALDCRKTSKFCGKPNSSALTGVLSAKQVKELLLSEENSCSLPVTPQSISDLKSLATALLETIHEKNMVIQHQRQINKILGNRVGELEKKLKTLEMSGLWSLPGGKDTIVLNTQQAETREGLGQDGKYGMGPFSSLCAVYHTSTCVDEIFFLQTSILTGDELSEKIVVVQQSSPGVPVQESGPPAGSSERGRLLEETPSPSSEETCRPDLSYQSAEEEAVRPQTETPDGEEVRDGGQSQAATDPTSRRSEEGECASDWSSKERPSDRGHVEQTSEDTQPAGGGGEQTDDCNEGGGAEIILTEANVNGTMDIVASAGSDEEQKDVQSNQEEQLPDGTDVVC</sequence>
<dbReference type="GeneTree" id="ENSGT00390000015958"/>